<comment type="caution">
    <text evidence="2">The sequence shown here is derived from an EMBL/GenBank/DDBJ whole genome shotgun (WGS) entry which is preliminary data.</text>
</comment>
<evidence type="ECO:0000256" key="1">
    <source>
        <dbReference type="SAM" id="Phobius"/>
    </source>
</evidence>
<gene>
    <name evidence="2" type="ORF">GCM10023149_09370</name>
</gene>
<keyword evidence="1" id="KW-1133">Transmembrane helix</keyword>
<protein>
    <recommendedName>
        <fullName evidence="4">FixH protein</fullName>
    </recommendedName>
</protein>
<dbReference type="Proteomes" id="UP001500582">
    <property type="component" value="Unassembled WGS sequence"/>
</dbReference>
<proteinExistence type="predicted"/>
<keyword evidence="1" id="KW-0812">Transmembrane</keyword>
<name>A0ABP8FYF0_9SPHI</name>
<keyword evidence="1" id="KW-0472">Membrane</keyword>
<accession>A0ABP8FYF0</accession>
<dbReference type="RefSeq" id="WP_345209846.1">
    <property type="nucleotide sequence ID" value="NZ_BAABFT010000002.1"/>
</dbReference>
<feature type="transmembrane region" description="Helical" evidence="1">
    <location>
        <begin position="6"/>
        <end position="29"/>
    </location>
</feature>
<evidence type="ECO:0000313" key="3">
    <source>
        <dbReference type="Proteomes" id="UP001500582"/>
    </source>
</evidence>
<evidence type="ECO:0008006" key="4">
    <source>
        <dbReference type="Google" id="ProtNLM"/>
    </source>
</evidence>
<organism evidence="2 3">
    <name type="scientific">Mucilaginibacter gynuensis</name>
    <dbReference type="NCBI Taxonomy" id="1302236"/>
    <lineage>
        <taxon>Bacteria</taxon>
        <taxon>Pseudomonadati</taxon>
        <taxon>Bacteroidota</taxon>
        <taxon>Sphingobacteriia</taxon>
        <taxon>Sphingobacteriales</taxon>
        <taxon>Sphingobacteriaceae</taxon>
        <taxon>Mucilaginibacter</taxon>
    </lineage>
</organism>
<sequence length="158" mass="18098">MEQLILPILFLAIAIIVFLLFRQVMLWYWKINDIIYEQQTTNHLLRQLINEIKAKEAPYKEITPEVTSGTGYLFLYHSLDSNYDVGAKINGDAVGEVPFLNKEDDILENANQIHLQPGTYQIEFYLTRNGKSNIISKVPFTLSPGDKIIIDPTKGINK</sequence>
<keyword evidence="3" id="KW-1185">Reference proteome</keyword>
<evidence type="ECO:0000313" key="2">
    <source>
        <dbReference type="EMBL" id="GAA4313555.1"/>
    </source>
</evidence>
<dbReference type="EMBL" id="BAABFT010000002">
    <property type="protein sequence ID" value="GAA4313555.1"/>
    <property type="molecule type" value="Genomic_DNA"/>
</dbReference>
<reference evidence="3" key="1">
    <citation type="journal article" date="2019" name="Int. J. Syst. Evol. Microbiol.">
        <title>The Global Catalogue of Microorganisms (GCM) 10K type strain sequencing project: providing services to taxonomists for standard genome sequencing and annotation.</title>
        <authorList>
            <consortium name="The Broad Institute Genomics Platform"/>
            <consortium name="The Broad Institute Genome Sequencing Center for Infectious Disease"/>
            <person name="Wu L."/>
            <person name="Ma J."/>
        </authorList>
    </citation>
    <scope>NUCLEOTIDE SEQUENCE [LARGE SCALE GENOMIC DNA]</scope>
    <source>
        <strain evidence="3">JCM 17705</strain>
    </source>
</reference>